<sequence>AINSNGVSLVNGDSTLVSGLLCTPHSSARNQETSSSHALAFNEGEMPRSSALSLNVPLREEEAEPIIQLPAQAGNGQNELIKNAPPSTSTANSHDQDEESEPDGEIDIQDLSYLLNERPGLQVLLKQKRNPLCYVKVYSSGKIYIVAKRNASALLEVWPVWYKRVWASKRTLFEYEIIMAQKYPENSDYEPELSVGLVWRSVDPKATLRIHTTGSITVTGGPFLPLVS</sequence>
<evidence type="ECO:0000313" key="6">
    <source>
        <dbReference type="WBParaSite" id="PEQ_0001240701-mRNA-1"/>
    </source>
</evidence>
<proteinExistence type="inferred from homology"/>
<keyword evidence="3" id="KW-0804">Transcription</keyword>
<comment type="similarity">
    <text evidence="1">Belongs to the TBP family.</text>
</comment>
<accession>A0A914S260</accession>
<dbReference type="PANTHER" id="PTHR10126">
    <property type="entry name" value="TATA-BOX BINDING PROTEIN"/>
    <property type="match status" value="1"/>
</dbReference>
<dbReference type="Proteomes" id="UP000887564">
    <property type="component" value="Unplaced"/>
</dbReference>
<dbReference type="WBParaSite" id="PEQ_0001240701-mRNA-1">
    <property type="protein sequence ID" value="PEQ_0001240701-mRNA-1"/>
    <property type="gene ID" value="PEQ_0001240701"/>
</dbReference>
<feature type="compositionally biased region" description="Polar residues" evidence="4">
    <location>
        <begin position="77"/>
        <end position="93"/>
    </location>
</feature>
<dbReference type="Pfam" id="PF00352">
    <property type="entry name" value="TBP"/>
    <property type="match status" value="1"/>
</dbReference>
<evidence type="ECO:0000256" key="1">
    <source>
        <dbReference type="ARBA" id="ARBA00005560"/>
    </source>
</evidence>
<evidence type="ECO:0000256" key="3">
    <source>
        <dbReference type="ARBA" id="ARBA00023163"/>
    </source>
</evidence>
<evidence type="ECO:0000256" key="2">
    <source>
        <dbReference type="ARBA" id="ARBA00023125"/>
    </source>
</evidence>
<dbReference type="GO" id="GO:0006352">
    <property type="term" value="P:DNA-templated transcription initiation"/>
    <property type="evidence" value="ECO:0007669"/>
    <property type="project" value="InterPro"/>
</dbReference>
<dbReference type="InterPro" id="IPR012295">
    <property type="entry name" value="TBP_dom_sf"/>
</dbReference>
<keyword evidence="5" id="KW-1185">Reference proteome</keyword>
<keyword evidence="2" id="KW-0238">DNA-binding</keyword>
<dbReference type="Gene3D" id="3.30.310.10">
    <property type="entry name" value="TATA-Binding Protein"/>
    <property type="match status" value="1"/>
</dbReference>
<feature type="region of interest" description="Disordered" evidence="4">
    <location>
        <begin position="77"/>
        <end position="104"/>
    </location>
</feature>
<dbReference type="AlphaFoldDB" id="A0A914S260"/>
<protein>
    <submittedName>
        <fullName evidence="6">Uncharacterized protein</fullName>
    </submittedName>
</protein>
<name>A0A914S260_PAREQ</name>
<dbReference type="InterPro" id="IPR000814">
    <property type="entry name" value="TBP"/>
</dbReference>
<evidence type="ECO:0000256" key="4">
    <source>
        <dbReference type="SAM" id="MobiDB-lite"/>
    </source>
</evidence>
<reference evidence="6" key="1">
    <citation type="submission" date="2022-11" db="UniProtKB">
        <authorList>
            <consortium name="WormBaseParasite"/>
        </authorList>
    </citation>
    <scope>IDENTIFICATION</scope>
</reference>
<dbReference type="GO" id="GO:0003677">
    <property type="term" value="F:DNA binding"/>
    <property type="evidence" value="ECO:0007669"/>
    <property type="project" value="UniProtKB-KW"/>
</dbReference>
<evidence type="ECO:0000313" key="5">
    <source>
        <dbReference type="Proteomes" id="UP000887564"/>
    </source>
</evidence>
<dbReference type="SUPFAM" id="SSF55945">
    <property type="entry name" value="TATA-box binding protein-like"/>
    <property type="match status" value="1"/>
</dbReference>
<organism evidence="5 6">
    <name type="scientific">Parascaris equorum</name>
    <name type="common">Equine roundworm</name>
    <dbReference type="NCBI Taxonomy" id="6256"/>
    <lineage>
        <taxon>Eukaryota</taxon>
        <taxon>Metazoa</taxon>
        <taxon>Ecdysozoa</taxon>
        <taxon>Nematoda</taxon>
        <taxon>Chromadorea</taxon>
        <taxon>Rhabditida</taxon>
        <taxon>Spirurina</taxon>
        <taxon>Ascaridomorpha</taxon>
        <taxon>Ascaridoidea</taxon>
        <taxon>Ascarididae</taxon>
        <taxon>Parascaris</taxon>
    </lineage>
</organism>